<proteinExistence type="predicted"/>
<keyword evidence="2" id="KW-1185">Reference proteome</keyword>
<organism evidence="1 2">
    <name type="scientific">Tritrichomonas foetus</name>
    <dbReference type="NCBI Taxonomy" id="1144522"/>
    <lineage>
        <taxon>Eukaryota</taxon>
        <taxon>Metamonada</taxon>
        <taxon>Parabasalia</taxon>
        <taxon>Tritrichomonadida</taxon>
        <taxon>Tritrichomonadidae</taxon>
        <taxon>Tritrichomonas</taxon>
    </lineage>
</organism>
<accession>A0A1J4KU79</accession>
<gene>
    <name evidence="1" type="ORF">TRFO_14786</name>
</gene>
<evidence type="ECO:0000313" key="2">
    <source>
        <dbReference type="Proteomes" id="UP000179807"/>
    </source>
</evidence>
<name>A0A1J4KU79_9EUKA</name>
<sequence>MSNPFNETFIDTSELYESSSKQQKLKQPLIKQESFERDNSILQSPEKNYLTFSDQKFRSILDRYLYLNSHDTSRANVEKFLNPEISPDQIRGNDFIVNFFGVFGFQYEEEISKNDPEINLFEIFTIRLFQYFCPFLEIQCLNDINENKNKIMDYFKINFNENKAKMYWKKNVSDSFPYFPITSQEIPLPDCFNFLLNPFEYVFCNIHNIGISTKHKIYIFYILQESKEKDTNVIHPILLGDENSNNCIFIGLMNRSSEKLRYSLYFPKMTILEDHQQPNKKEKSSGQIEFLPNSAPIYRELRKQKKVNLMNMQENLFNKSFSFFYGSYPTLVEHQLNLPGKNQHIISSLSDIRTMNDTIHRENNGKMIDAENESHGYLFAMNYILSLLGTKDDNKCYLTFNKNNKQLEFQADFRNVNHVYHIYQVYLITPFNNISSFPIFQLSSSLQLKSLYVDSLNRVYFVASKNINQTTEIILGEGDFGTQSLDDMYIIHRFTANEYLGSAIIPYKDDDDNPVNYKKSHRIIVIHTKNKSILYNIYTKKAKVWKEKVDIVLKTNETELCIIYKNDYSVTISFKGENIFMDQDRLSDLLNNKDKSIAILDDRISINLAEENILNQNELEIILENLLKTKMRTIFYDSQANDITNSIFKNNIIMKEIQVLNEMKNCEDVNFLVNTQSQIQSSPVAYEINDKLFLKRYQSECTLFHPARKNDQLLYFILNSYYQLRSQTFSILKNQTRANSPLVLFAHIKIGYSGPLFNDFTTGTAPGIYLQFPDNNDDDDYQSENTLNQICLYFNNGHSHFNIRSNNLRLKAQLAAAFACAYKIRIYDSFNKVIDYQPVNENIEIWTTDVCDKMYRSMIATYGTLLEMRTAFEFSYALNILETTKGMVNQLTDFSNKILNK</sequence>
<dbReference type="EMBL" id="MLAK01000314">
    <property type="protein sequence ID" value="OHT14833.1"/>
    <property type="molecule type" value="Genomic_DNA"/>
</dbReference>
<dbReference type="VEuPathDB" id="TrichDB:TRFO_14786"/>
<reference evidence="1" key="1">
    <citation type="submission" date="2016-10" db="EMBL/GenBank/DDBJ databases">
        <authorList>
            <person name="Benchimol M."/>
            <person name="Almeida L.G."/>
            <person name="Vasconcelos A.T."/>
            <person name="Perreira-Neves A."/>
            <person name="Rosa I.A."/>
            <person name="Tasca T."/>
            <person name="Bogo M.R."/>
            <person name="de Souza W."/>
        </authorList>
    </citation>
    <scope>NUCLEOTIDE SEQUENCE [LARGE SCALE GENOMIC DNA]</scope>
    <source>
        <strain evidence="1">K</strain>
    </source>
</reference>
<evidence type="ECO:0000313" key="1">
    <source>
        <dbReference type="EMBL" id="OHT14833.1"/>
    </source>
</evidence>
<dbReference type="GeneID" id="94832717"/>
<dbReference type="AlphaFoldDB" id="A0A1J4KU79"/>
<dbReference type="Proteomes" id="UP000179807">
    <property type="component" value="Unassembled WGS sequence"/>
</dbReference>
<protein>
    <submittedName>
        <fullName evidence="1">Uncharacterized protein</fullName>
    </submittedName>
</protein>
<comment type="caution">
    <text evidence="1">The sequence shown here is derived from an EMBL/GenBank/DDBJ whole genome shotgun (WGS) entry which is preliminary data.</text>
</comment>
<dbReference type="RefSeq" id="XP_068367969.1">
    <property type="nucleotide sequence ID" value="XM_068498013.1"/>
</dbReference>